<dbReference type="STRING" id="157733.AB986_15980"/>
<protein>
    <recommendedName>
        <fullName evidence="1">UPF0354 protein AB986_15980</fullName>
    </recommendedName>
</protein>
<proteinExistence type="inferred from homology"/>
<dbReference type="EMBL" id="LELK01000004">
    <property type="protein sequence ID" value="KMM37355.1"/>
    <property type="molecule type" value="Genomic_DNA"/>
</dbReference>
<dbReference type="Proteomes" id="UP000035996">
    <property type="component" value="Unassembled WGS sequence"/>
</dbReference>
<evidence type="ECO:0000313" key="2">
    <source>
        <dbReference type="EMBL" id="KMM37355.1"/>
    </source>
</evidence>
<sequence>MEPKDLKKLLENRLQHEERELTYDRKEEKLRVEDKTSGKGMSLGLKGLSAKYEERKEKLLDEVVHHVEETLKAMKETQELNGKENNIFPVIRSGSFASETEAGVPFVFVEHTAETRIYFALDLGNSYRLIDQDWLEKEGWTKEALHQVSMFNLRGLSTEMKTDTVAGNTFYFLNTNDGYDASRILNDSLLERMASEVKGELAVAVPHQDVLIFADLENERGYDALAQLTMHFFSSGLVPVTGLPFIYEDGKLEPIFIMAKNKPKK</sequence>
<dbReference type="RefSeq" id="WP_048312283.1">
    <property type="nucleotide sequence ID" value="NZ_CP119526.1"/>
</dbReference>
<evidence type="ECO:0000256" key="1">
    <source>
        <dbReference type="HAMAP-Rule" id="MF_01548"/>
    </source>
</evidence>
<dbReference type="HAMAP" id="MF_01548">
    <property type="entry name" value="UPF0354"/>
    <property type="match status" value="1"/>
</dbReference>
<comment type="caution">
    <text evidence="2">The sequence shown here is derived from an EMBL/GenBank/DDBJ whole genome shotgun (WGS) entry which is preliminary data.</text>
</comment>
<keyword evidence="3" id="KW-1185">Reference proteome</keyword>
<evidence type="ECO:0000313" key="3">
    <source>
        <dbReference type="Proteomes" id="UP000035996"/>
    </source>
</evidence>
<reference evidence="2" key="1">
    <citation type="submission" date="2015-06" db="EMBL/GenBank/DDBJ databases">
        <authorList>
            <person name="Liu B."/>
            <person name="Wang J."/>
            <person name="Zhu Y."/>
            <person name="Liu G."/>
            <person name="Chen Q."/>
            <person name="Zheng C."/>
            <person name="Che J."/>
            <person name="Ge C."/>
            <person name="Shi H."/>
            <person name="Pan Z."/>
            <person name="Liu X."/>
        </authorList>
    </citation>
    <scope>NUCLEOTIDE SEQUENCE [LARGE SCALE GENOMIC DNA]</scope>
    <source>
        <strain evidence="2">DSM 16346</strain>
    </source>
</reference>
<comment type="similarity">
    <text evidence="1">Belongs to the UPF0354 family.</text>
</comment>
<dbReference type="OrthoDB" id="154553at2"/>
<dbReference type="PIRSF" id="PIRSF012562">
    <property type="entry name" value="UCP012562"/>
    <property type="match status" value="1"/>
</dbReference>
<dbReference type="NCBIfam" id="NF010189">
    <property type="entry name" value="PRK13668.1"/>
    <property type="match status" value="1"/>
</dbReference>
<dbReference type="AlphaFoldDB" id="A0A0J6CW12"/>
<gene>
    <name evidence="2" type="ORF">AB986_15980</name>
</gene>
<dbReference type="PATRIC" id="fig|157733.3.peg.1281"/>
<name>A0A0J6CW12_9BACL</name>
<accession>A0A0J6CW12</accession>
<organism evidence="2 3">
    <name type="scientific">Guptibacillus hwajinpoensis</name>
    <dbReference type="NCBI Taxonomy" id="208199"/>
    <lineage>
        <taxon>Bacteria</taxon>
        <taxon>Bacillati</taxon>
        <taxon>Bacillota</taxon>
        <taxon>Bacilli</taxon>
        <taxon>Bacillales</taxon>
        <taxon>Guptibacillaceae</taxon>
        <taxon>Guptibacillus</taxon>
    </lineage>
</organism>
<dbReference type="Pfam" id="PF07285">
    <property type="entry name" value="DUF1444"/>
    <property type="match status" value="1"/>
</dbReference>
<dbReference type="InterPro" id="IPR010838">
    <property type="entry name" value="DUF1444"/>
</dbReference>